<name>A0AAV0ZIJ0_VICFA</name>
<dbReference type="PANTHER" id="PTHR46873">
    <property type="entry name" value="EXPRESSED PROTEIN"/>
    <property type="match status" value="1"/>
</dbReference>
<evidence type="ECO:0008006" key="3">
    <source>
        <dbReference type="Google" id="ProtNLM"/>
    </source>
</evidence>
<dbReference type="EMBL" id="OX451737">
    <property type="protein sequence ID" value="CAI8598460.1"/>
    <property type="molecule type" value="Genomic_DNA"/>
</dbReference>
<reference evidence="1 2" key="1">
    <citation type="submission" date="2023-01" db="EMBL/GenBank/DDBJ databases">
        <authorList>
            <person name="Kreplak J."/>
        </authorList>
    </citation>
    <scope>NUCLEOTIDE SEQUENCE [LARGE SCALE GENOMIC DNA]</scope>
</reference>
<evidence type="ECO:0000313" key="2">
    <source>
        <dbReference type="Proteomes" id="UP001157006"/>
    </source>
</evidence>
<proteinExistence type="predicted"/>
<sequence length="149" mass="16541">MLSDFEIVVADSVEFDFFLLDLGIIGFETEYRTIHIKDGFGPPYALTQGTLEAQGTPFHNLPLEDCPLFGRGSVALIGSGPEFFINLADNSEWKQEYIVSGFVISEYTNISEKSDALPTLSNVWNGVNVKVLLNSFLISHYTASPLDQR</sequence>
<dbReference type="PANTHER" id="PTHR46873:SF1">
    <property type="entry name" value="EXPRESSED PROTEIN"/>
    <property type="match status" value="1"/>
</dbReference>
<dbReference type="SUPFAM" id="SSF50891">
    <property type="entry name" value="Cyclophilin-like"/>
    <property type="match status" value="1"/>
</dbReference>
<keyword evidence="2" id="KW-1185">Reference proteome</keyword>
<dbReference type="InterPro" id="IPR029000">
    <property type="entry name" value="Cyclophilin-like_dom_sf"/>
</dbReference>
<dbReference type="AlphaFoldDB" id="A0AAV0ZIJ0"/>
<protein>
    <recommendedName>
        <fullName evidence="3">Peptidylprolyl isomerase</fullName>
    </recommendedName>
</protein>
<accession>A0AAV0ZIJ0</accession>
<gene>
    <name evidence="1" type="ORF">VFH_II128480</name>
</gene>
<organism evidence="1 2">
    <name type="scientific">Vicia faba</name>
    <name type="common">Broad bean</name>
    <name type="synonym">Faba vulgaris</name>
    <dbReference type="NCBI Taxonomy" id="3906"/>
    <lineage>
        <taxon>Eukaryota</taxon>
        <taxon>Viridiplantae</taxon>
        <taxon>Streptophyta</taxon>
        <taxon>Embryophyta</taxon>
        <taxon>Tracheophyta</taxon>
        <taxon>Spermatophyta</taxon>
        <taxon>Magnoliopsida</taxon>
        <taxon>eudicotyledons</taxon>
        <taxon>Gunneridae</taxon>
        <taxon>Pentapetalae</taxon>
        <taxon>rosids</taxon>
        <taxon>fabids</taxon>
        <taxon>Fabales</taxon>
        <taxon>Fabaceae</taxon>
        <taxon>Papilionoideae</taxon>
        <taxon>50 kb inversion clade</taxon>
        <taxon>NPAAA clade</taxon>
        <taxon>Hologalegina</taxon>
        <taxon>IRL clade</taxon>
        <taxon>Fabeae</taxon>
        <taxon>Vicia</taxon>
    </lineage>
</organism>
<dbReference type="Proteomes" id="UP001157006">
    <property type="component" value="Chromosome 2"/>
</dbReference>
<evidence type="ECO:0000313" key="1">
    <source>
        <dbReference type="EMBL" id="CAI8598460.1"/>
    </source>
</evidence>